<evidence type="ECO:0000256" key="1">
    <source>
        <dbReference type="ARBA" id="ARBA00001962"/>
    </source>
</evidence>
<dbReference type="Proteomes" id="UP000001357">
    <property type="component" value="Unassembled WGS sequence"/>
</dbReference>
<organism evidence="2 3">
    <name type="scientific">Monosiga brevicollis</name>
    <name type="common">Choanoflagellate</name>
    <dbReference type="NCBI Taxonomy" id="81824"/>
    <lineage>
        <taxon>Eukaryota</taxon>
        <taxon>Choanoflagellata</taxon>
        <taxon>Craspedida</taxon>
        <taxon>Salpingoecidae</taxon>
        <taxon>Monosiga</taxon>
    </lineage>
</organism>
<dbReference type="KEGG" id="mbr:MONBRDRAFT_24730"/>
<dbReference type="InterPro" id="IPR008775">
    <property type="entry name" value="Phytyl_CoA_dOase-like"/>
</dbReference>
<dbReference type="PANTHER" id="PTHR20883">
    <property type="entry name" value="PHYTANOYL-COA DIOXYGENASE DOMAIN CONTAINING 1"/>
    <property type="match status" value="1"/>
</dbReference>
<dbReference type="eggNOG" id="ENOG502SUQN">
    <property type="taxonomic scope" value="Eukaryota"/>
</dbReference>
<dbReference type="GeneID" id="5890074"/>
<dbReference type="InParanoid" id="A9UXA9"/>
<dbReference type="Gene3D" id="2.60.120.620">
    <property type="entry name" value="q2cbj1_9rhob like domain"/>
    <property type="match status" value="1"/>
</dbReference>
<evidence type="ECO:0000313" key="2">
    <source>
        <dbReference type="EMBL" id="EDQ90186.1"/>
    </source>
</evidence>
<reference evidence="2 3" key="1">
    <citation type="journal article" date="2008" name="Nature">
        <title>The genome of the choanoflagellate Monosiga brevicollis and the origin of metazoans.</title>
        <authorList>
            <consortium name="JGI Sequencing"/>
            <person name="King N."/>
            <person name="Westbrook M.J."/>
            <person name="Young S.L."/>
            <person name="Kuo A."/>
            <person name="Abedin M."/>
            <person name="Chapman J."/>
            <person name="Fairclough S."/>
            <person name="Hellsten U."/>
            <person name="Isogai Y."/>
            <person name="Letunic I."/>
            <person name="Marr M."/>
            <person name="Pincus D."/>
            <person name="Putnam N."/>
            <person name="Rokas A."/>
            <person name="Wright K.J."/>
            <person name="Zuzow R."/>
            <person name="Dirks W."/>
            <person name="Good M."/>
            <person name="Goodstein D."/>
            <person name="Lemons D."/>
            <person name="Li W."/>
            <person name="Lyons J.B."/>
            <person name="Morris A."/>
            <person name="Nichols S."/>
            <person name="Richter D.J."/>
            <person name="Salamov A."/>
            <person name="Bork P."/>
            <person name="Lim W.A."/>
            <person name="Manning G."/>
            <person name="Miller W.T."/>
            <person name="McGinnis W."/>
            <person name="Shapiro H."/>
            <person name="Tjian R."/>
            <person name="Grigoriev I.V."/>
            <person name="Rokhsar D."/>
        </authorList>
    </citation>
    <scope>NUCLEOTIDE SEQUENCE [LARGE SCALE GENOMIC DNA]</scope>
    <source>
        <strain evidence="3">MX1 / ATCC 50154</strain>
    </source>
</reference>
<comment type="cofactor">
    <cofactor evidence="1">
        <name>Fe cation</name>
        <dbReference type="ChEBI" id="CHEBI:24875"/>
    </cofactor>
</comment>
<evidence type="ECO:0008006" key="4">
    <source>
        <dbReference type="Google" id="ProtNLM"/>
    </source>
</evidence>
<accession>A9UXA9</accession>
<sequence length="236" mass="26530">MACTCRRLQVPTLFHSELHLLQLFDLFCGRDLLEMMLAITGADELRLLPSYTIRPKMPHLESHNLPWHQDGGLDEHGQPQTRDIADLLEAFGLHDGYFRTINCWAPLVQANKAAGCLRFIPQSHRQGLLSHLELSQTANGGPKHPTQVEPGIMAELEPHAVDIETSPGDLVLFSNLLVYSDQLNERQGYVRWSAEWRYQDAEQVAATEPGLGHIVRSLIDIDNEIQSPQEWALASA</sequence>
<gene>
    <name evidence="2" type="ORF">MONBRDRAFT_24730</name>
</gene>
<evidence type="ECO:0000313" key="3">
    <source>
        <dbReference type="Proteomes" id="UP000001357"/>
    </source>
</evidence>
<dbReference type="PANTHER" id="PTHR20883:SF51">
    <property type="entry name" value="PHYTANOYL-COA HYDROXYLASE"/>
    <property type="match status" value="1"/>
</dbReference>
<keyword evidence="3" id="KW-1185">Reference proteome</keyword>
<dbReference type="SUPFAM" id="SSF51197">
    <property type="entry name" value="Clavaminate synthase-like"/>
    <property type="match status" value="1"/>
</dbReference>
<protein>
    <recommendedName>
        <fullName evidence="4">Phytanoyl-CoA dioxygenase family protein</fullName>
    </recommendedName>
</protein>
<name>A9UXA9_MONBE</name>
<dbReference type="EMBL" id="CH991548">
    <property type="protein sequence ID" value="EDQ90186.1"/>
    <property type="molecule type" value="Genomic_DNA"/>
</dbReference>
<dbReference type="Pfam" id="PF05721">
    <property type="entry name" value="PhyH"/>
    <property type="match status" value="1"/>
</dbReference>
<proteinExistence type="predicted"/>
<dbReference type="RefSeq" id="XP_001744953.1">
    <property type="nucleotide sequence ID" value="XM_001744901.1"/>
</dbReference>
<dbReference type="AlphaFoldDB" id="A9UXA9"/>